<dbReference type="Pfam" id="PF10145">
    <property type="entry name" value="PhageMin_Tail"/>
    <property type="match status" value="1"/>
</dbReference>
<feature type="domain" description="Phage tail tape measure protein" evidence="4">
    <location>
        <begin position="100"/>
        <end position="293"/>
    </location>
</feature>
<feature type="transmembrane region" description="Helical" evidence="3">
    <location>
        <begin position="370"/>
        <end position="395"/>
    </location>
</feature>
<evidence type="ECO:0000313" key="7">
    <source>
        <dbReference type="EMBL" id="TGG37129.1"/>
    </source>
</evidence>
<dbReference type="AlphaFoldDB" id="A0A4Z0V1C9"/>
<keyword evidence="3" id="KW-0812">Transmembrane</keyword>
<feature type="transmembrane region" description="Helical" evidence="3">
    <location>
        <begin position="446"/>
        <end position="464"/>
    </location>
</feature>
<organism evidence="6 10">
    <name type="scientific">Duncaniella freteri</name>
    <dbReference type="NCBI Taxonomy" id="2530391"/>
    <lineage>
        <taxon>Bacteria</taxon>
        <taxon>Pseudomonadati</taxon>
        <taxon>Bacteroidota</taxon>
        <taxon>Bacteroidia</taxon>
        <taxon>Bacteroidales</taxon>
        <taxon>Muribaculaceae</taxon>
        <taxon>Duncaniella</taxon>
    </lineage>
</organism>
<dbReference type="GeneID" id="82151311"/>
<feature type="region of interest" description="Disordered" evidence="2">
    <location>
        <begin position="616"/>
        <end position="673"/>
    </location>
</feature>
<accession>A0A4Z0V1C9</accession>
<evidence type="ECO:0000313" key="8">
    <source>
        <dbReference type="EMBL" id="TGG39185.1"/>
    </source>
</evidence>
<dbReference type="InterPro" id="IPR010090">
    <property type="entry name" value="Phage_tape_meas"/>
</dbReference>
<feature type="transmembrane region" description="Helical" evidence="3">
    <location>
        <begin position="508"/>
        <end position="534"/>
    </location>
</feature>
<evidence type="ECO:0000256" key="2">
    <source>
        <dbReference type="SAM" id="MobiDB-lite"/>
    </source>
</evidence>
<dbReference type="PANTHER" id="PTHR37813">
    <property type="entry name" value="FELS-2 PROPHAGE PROTEIN"/>
    <property type="match status" value="1"/>
</dbReference>
<evidence type="ECO:0000256" key="3">
    <source>
        <dbReference type="SAM" id="Phobius"/>
    </source>
</evidence>
<keyword evidence="3" id="KW-0472">Membrane</keyword>
<gene>
    <name evidence="8" type="ORF">EZ315_00065</name>
    <name evidence="9" type="ORF">EZ315_09830</name>
    <name evidence="6" type="ORF">EZ315_09975</name>
    <name evidence="7" type="ORF">EZ315_15145</name>
    <name evidence="5" type="ORF">EZ315_16135</name>
</gene>
<dbReference type="EMBL" id="SJSA01000001">
    <property type="protein sequence ID" value="TGG40947.1"/>
    <property type="molecule type" value="Genomic_DNA"/>
</dbReference>
<evidence type="ECO:0000256" key="1">
    <source>
        <dbReference type="ARBA" id="ARBA00022612"/>
    </source>
</evidence>
<dbReference type="EMBL" id="SJSA01000001">
    <property type="protein sequence ID" value="TGG39185.1"/>
    <property type="molecule type" value="Genomic_DNA"/>
</dbReference>
<feature type="compositionally biased region" description="Gly residues" evidence="2">
    <location>
        <begin position="659"/>
        <end position="673"/>
    </location>
</feature>
<dbReference type="EMBL" id="SJSA01000002">
    <property type="protein sequence ID" value="TGG36200.1"/>
    <property type="molecule type" value="Genomic_DNA"/>
</dbReference>
<protein>
    <submittedName>
        <fullName evidence="6">Phage tail tape measure protein</fullName>
    </submittedName>
</protein>
<dbReference type="Proteomes" id="UP000297635">
    <property type="component" value="Unassembled WGS sequence"/>
</dbReference>
<evidence type="ECO:0000313" key="5">
    <source>
        <dbReference type="EMBL" id="TGG34881.1"/>
    </source>
</evidence>
<evidence type="ECO:0000313" key="10">
    <source>
        <dbReference type="Proteomes" id="UP000297635"/>
    </source>
</evidence>
<keyword evidence="10" id="KW-1185">Reference proteome</keyword>
<keyword evidence="5" id="KW-0614">Plasmid</keyword>
<dbReference type="EMBL" id="SJSA01000005">
    <property type="protein sequence ID" value="TGG34881.1"/>
    <property type="molecule type" value="Genomic_DNA"/>
</dbReference>
<evidence type="ECO:0000313" key="9">
    <source>
        <dbReference type="EMBL" id="TGG40947.1"/>
    </source>
</evidence>
<dbReference type="PANTHER" id="PTHR37813:SF1">
    <property type="entry name" value="FELS-2 PROPHAGE PROTEIN"/>
    <property type="match status" value="1"/>
</dbReference>
<proteinExistence type="predicted"/>
<dbReference type="NCBIfam" id="TIGR01760">
    <property type="entry name" value="tape_meas_TP901"/>
    <property type="match status" value="1"/>
</dbReference>
<name>A0A4Z0V1C9_9BACT</name>
<keyword evidence="3" id="KW-1133">Transmembrane helix</keyword>
<evidence type="ECO:0000259" key="4">
    <source>
        <dbReference type="Pfam" id="PF10145"/>
    </source>
</evidence>
<comment type="caution">
    <text evidence="6">The sequence shown here is derived from an EMBL/GenBank/DDBJ whole genome shotgun (WGS) entry which is preliminary data.</text>
</comment>
<reference evidence="6 10" key="1">
    <citation type="submission" date="2019-02" db="EMBL/GenBank/DDBJ databases">
        <title>Isolation and identification of novel species under the genus Muribaculum.</title>
        <authorList>
            <person name="Miyake S."/>
            <person name="Ding Y."/>
            <person name="Low A."/>
            <person name="Soh M."/>
            <person name="Seedorf H."/>
        </authorList>
    </citation>
    <scope>NUCLEOTIDE SEQUENCE [LARGE SCALE GENOMIC DNA]</scope>
    <source>
        <strain evidence="6 10">TLL-A3</strain>
        <plasmid evidence="5">pTAA-3-3</plasmid>
    </source>
</reference>
<feature type="transmembrane region" description="Helical" evidence="3">
    <location>
        <begin position="471"/>
        <end position="496"/>
    </location>
</feature>
<dbReference type="RefSeq" id="WP_135469425.1">
    <property type="nucleotide sequence ID" value="NZ_SJSA01000001.1"/>
</dbReference>
<dbReference type="EMBL" id="SJSA01000002">
    <property type="protein sequence ID" value="TGG37129.1"/>
    <property type="molecule type" value="Genomic_DNA"/>
</dbReference>
<geneLocation type="plasmid" evidence="5">
    <name>pTAA-3-3</name>
</geneLocation>
<keyword evidence="1" id="KW-1188">Viral release from host cell</keyword>
<evidence type="ECO:0000313" key="6">
    <source>
        <dbReference type="EMBL" id="TGG36200.1"/>
    </source>
</evidence>
<sequence length="722" mass="74796">MASVFDYIFRIGGNFVAQISGMSAAAGEFSARAEVAESRGRSFAASLATFSYATDMARNLSEAIGGLSSAGIKLDSQMHDLSAVAGVTGEGLKQIETFARQSAKAFGTDAAVAVEGYKLLLSQLTPELGKYPDALREMGDCIQTTSKLMGGDGVAAAQVLTTAMNQYGVSMEDPTAAAGEMARMMNVMAAAGQAGSAELPAISAALQQCGMAAKAANVSFEETNAAIQVLDKAGKKASEGGVALRNVLGQLSKGRFVEKQAREELEKAGIDVVALGDNSKSLKERLEMLKPMLNDSALLSKFFGVENANAARALIQGTESLQDFTTAVTGTNSATEQAAIVMDSYAERQARVNQQFEDFKITIFQATGDFSLWCGVLTSALVPIAQLAPLLTAGWRLMLLIKNLKWASMWSSVVGWVRAAGVNFALMNGTLSTTNMVSLGFIGNMGRATIGLIRFATVGVFNALKGLGALILSLVTSGTASATFSGIASTAFGTFATTASAACRAVSVAIMSIPIVGWIAAAIAALIAIGAYFWNTSAKFRAVLKGTWAAFKACFTGIGELAKNTFGAIGDLIKAAFNLSPSGIDAALKKLKAGFSDYGKQVGQAFNEAYNAEMAESAQKEGKKSPKGNKPTTNGSGATVPGVTVPEVNPTGNTLSGASGTGGKGSGSDGGGKIRNITVNIDKLVERFEIHTATVGESTEKVKAVILETLMGALNDTQLAMS</sequence>